<feature type="domain" description="Rab-GAP TBC" evidence="3">
    <location>
        <begin position="166"/>
        <end position="365"/>
    </location>
</feature>
<evidence type="ECO:0000256" key="1">
    <source>
        <dbReference type="ARBA" id="ARBA00022468"/>
    </source>
</evidence>
<dbReference type="PROSITE" id="PS50086">
    <property type="entry name" value="TBC_RABGAP"/>
    <property type="match status" value="1"/>
</dbReference>
<accession>A0A9P5H719</accession>
<dbReference type="GO" id="GO:0006888">
    <property type="term" value="P:endoplasmic reticulum to Golgi vesicle-mediated transport"/>
    <property type="evidence" value="ECO:0007669"/>
    <property type="project" value="TreeGrafter"/>
</dbReference>
<dbReference type="InterPro" id="IPR045913">
    <property type="entry name" value="TBC20/Gyp8-like"/>
</dbReference>
<proteinExistence type="predicted"/>
<keyword evidence="1" id="KW-0343">GTPase activation</keyword>
<dbReference type="SUPFAM" id="SSF47923">
    <property type="entry name" value="Ypt/Rab-GAP domain of gyp1p"/>
    <property type="match status" value="2"/>
</dbReference>
<dbReference type="OrthoDB" id="206700at2759"/>
<dbReference type="AlphaFoldDB" id="A0A9P5H719"/>
<dbReference type="Gene3D" id="1.10.472.80">
    <property type="entry name" value="Ypt/Rab-GAP domain of gyp1p, domain 3"/>
    <property type="match status" value="1"/>
</dbReference>
<dbReference type="PANTHER" id="PTHR20913:SF7">
    <property type="entry name" value="RE60063P"/>
    <property type="match status" value="1"/>
</dbReference>
<feature type="region of interest" description="Disordered" evidence="2">
    <location>
        <begin position="186"/>
        <end position="210"/>
    </location>
</feature>
<evidence type="ECO:0000256" key="2">
    <source>
        <dbReference type="SAM" id="MobiDB-lite"/>
    </source>
</evidence>
<dbReference type="Pfam" id="PF00566">
    <property type="entry name" value="RabGAP-TBC"/>
    <property type="match status" value="1"/>
</dbReference>
<feature type="compositionally biased region" description="Low complexity" evidence="2">
    <location>
        <begin position="103"/>
        <end position="138"/>
    </location>
</feature>
<dbReference type="InterPro" id="IPR035969">
    <property type="entry name" value="Rab-GAP_TBC_sf"/>
</dbReference>
<dbReference type="SMART" id="SM00164">
    <property type="entry name" value="TBC"/>
    <property type="match status" value="1"/>
</dbReference>
<dbReference type="EMBL" id="JAANBB010000167">
    <property type="protein sequence ID" value="KAF7547789.1"/>
    <property type="molecule type" value="Genomic_DNA"/>
</dbReference>
<reference evidence="4" key="1">
    <citation type="submission" date="2020-03" db="EMBL/GenBank/DDBJ databases">
        <title>Draft Genome Sequence of Cylindrodendrum hubeiense.</title>
        <authorList>
            <person name="Buettner E."/>
            <person name="Kellner H."/>
        </authorList>
    </citation>
    <scope>NUCLEOTIDE SEQUENCE</scope>
    <source>
        <strain evidence="4">IHI 201604</strain>
    </source>
</reference>
<organism evidence="4 5">
    <name type="scientific">Cylindrodendrum hubeiense</name>
    <dbReference type="NCBI Taxonomy" id="595255"/>
    <lineage>
        <taxon>Eukaryota</taxon>
        <taxon>Fungi</taxon>
        <taxon>Dikarya</taxon>
        <taxon>Ascomycota</taxon>
        <taxon>Pezizomycotina</taxon>
        <taxon>Sordariomycetes</taxon>
        <taxon>Hypocreomycetidae</taxon>
        <taxon>Hypocreales</taxon>
        <taxon>Nectriaceae</taxon>
        <taxon>Cylindrodendrum</taxon>
    </lineage>
</organism>
<dbReference type="GO" id="GO:0005096">
    <property type="term" value="F:GTPase activator activity"/>
    <property type="evidence" value="ECO:0007669"/>
    <property type="project" value="UniProtKB-KW"/>
</dbReference>
<evidence type="ECO:0000259" key="3">
    <source>
        <dbReference type="PROSITE" id="PS50086"/>
    </source>
</evidence>
<dbReference type="GO" id="GO:0005789">
    <property type="term" value="C:endoplasmic reticulum membrane"/>
    <property type="evidence" value="ECO:0007669"/>
    <property type="project" value="TreeGrafter"/>
</dbReference>
<dbReference type="FunFam" id="1.10.472.80:FF:000060">
    <property type="entry name" value="TBC domain protein, putative"/>
    <property type="match status" value="1"/>
</dbReference>
<dbReference type="Proteomes" id="UP000722485">
    <property type="component" value="Unassembled WGS sequence"/>
</dbReference>
<dbReference type="Gene3D" id="1.10.8.1310">
    <property type="match status" value="1"/>
</dbReference>
<name>A0A9P5H719_9HYPO</name>
<gene>
    <name evidence="4" type="ORF">G7Z17_g7476</name>
</gene>
<sequence>MAPYQALYTDNTSQPRAELQTQTQTQRRRNADVTQTHSHPRTHSLILPETTRRRQHSASADPGTVRSQRAEPRHEVQALATLPSAAMKAVAAPPLPGTDRETPAASSNNSPHADSNSSSSPSSSVSVAGDVDADASSSQKVEDILTACKWRDIGRLRSLAEGKGGLLTDALRRRAWPLLLGVEVPSGEDCSSGSQDGIAAPGDPPVDWRDLPRHRDEDQVQLDVNRSFIYYPSNLSDSELDQRKSELSALINEVLRRYPYLCYFQGYHDICQVLLLVLEPKWRAPTVARLSVLRIRDFMLPSFAPTTSQLRLLPDIISNADPKLRRHLAGIEPFYALAGTLTMYSHNIEGYRDIARLFDVFLAREPVFSIYVFAQIVLDRREEIFEIDEPDMLHVILGKVPTKMDLDRLITESSRLFENHPPETLPSWRRISSSSALKTARDVKECATQTMEQGEDFFHKQIKDLQWAELYDRVKWTLWAYRRPAKAMGVAVAVGVLAFYIRRNPYIINRLVALFSR</sequence>
<dbReference type="InterPro" id="IPR000195">
    <property type="entry name" value="Rab-GAP-TBC_dom"/>
</dbReference>
<dbReference type="PANTHER" id="PTHR20913">
    <property type="entry name" value="TBC1 DOMAIN FAMILY MEMBER 20/GTPASE"/>
    <property type="match status" value="1"/>
</dbReference>
<keyword evidence="5" id="KW-1185">Reference proteome</keyword>
<feature type="region of interest" description="Disordered" evidence="2">
    <location>
        <begin position="92"/>
        <end position="138"/>
    </location>
</feature>
<feature type="region of interest" description="Disordered" evidence="2">
    <location>
        <begin position="1"/>
        <end position="74"/>
    </location>
</feature>
<evidence type="ECO:0000313" key="5">
    <source>
        <dbReference type="Proteomes" id="UP000722485"/>
    </source>
</evidence>
<evidence type="ECO:0000313" key="4">
    <source>
        <dbReference type="EMBL" id="KAF7547789.1"/>
    </source>
</evidence>
<comment type="caution">
    <text evidence="4">The sequence shown here is derived from an EMBL/GenBank/DDBJ whole genome shotgun (WGS) entry which is preliminary data.</text>
</comment>
<protein>
    <recommendedName>
        <fullName evidence="3">Rab-GAP TBC domain-containing protein</fullName>
    </recommendedName>
</protein>